<name>A0ABT3CQM1_9BACT</name>
<dbReference type="RefSeq" id="WP_264136562.1">
    <property type="nucleotide sequence ID" value="NZ_JAOYOD010000001.1"/>
</dbReference>
<comment type="caution">
    <text evidence="1">The sequence shown here is derived from an EMBL/GenBank/DDBJ whole genome shotgun (WGS) entry which is preliminary data.</text>
</comment>
<dbReference type="Proteomes" id="UP001300692">
    <property type="component" value="Unassembled WGS sequence"/>
</dbReference>
<protein>
    <submittedName>
        <fullName evidence="1">Uncharacterized protein</fullName>
    </submittedName>
</protein>
<evidence type="ECO:0000313" key="1">
    <source>
        <dbReference type="EMBL" id="MCV9385779.1"/>
    </source>
</evidence>
<evidence type="ECO:0000313" key="2">
    <source>
        <dbReference type="Proteomes" id="UP001300692"/>
    </source>
</evidence>
<organism evidence="1 2">
    <name type="scientific">Reichenbachiella ulvae</name>
    <dbReference type="NCBI Taxonomy" id="2980104"/>
    <lineage>
        <taxon>Bacteria</taxon>
        <taxon>Pseudomonadati</taxon>
        <taxon>Bacteroidota</taxon>
        <taxon>Cytophagia</taxon>
        <taxon>Cytophagales</taxon>
        <taxon>Reichenbachiellaceae</taxon>
        <taxon>Reichenbachiella</taxon>
    </lineage>
</organism>
<proteinExistence type="predicted"/>
<reference evidence="1 2" key="1">
    <citation type="submission" date="2022-10" db="EMBL/GenBank/DDBJ databases">
        <title>Comparative genomics and taxonomic characterization of three novel marine species of genus Reichenbachiella exhibiting antioxidant and polysaccharide degradation activities.</title>
        <authorList>
            <person name="Muhammad N."/>
            <person name="Lee Y.-J."/>
            <person name="Ko J."/>
            <person name="Kim S.-G."/>
        </authorList>
    </citation>
    <scope>NUCLEOTIDE SEQUENCE [LARGE SCALE GENOMIC DNA]</scope>
    <source>
        <strain evidence="1 2">ABR2-5</strain>
    </source>
</reference>
<sequence>MKIAKDILIFILALNTLASTLAVPLIYMDFGMRRDYIAEVLCINRDKPMLNCDGKCYLAKKLKAAQEQQDKENESINIKSAPSFFAQLLEMISFDRSVNTSSPIYQDRVLHFVLSTFLSEVFVPPRA</sequence>
<keyword evidence="2" id="KW-1185">Reference proteome</keyword>
<dbReference type="EMBL" id="JAOYOD010000001">
    <property type="protein sequence ID" value="MCV9385779.1"/>
    <property type="molecule type" value="Genomic_DNA"/>
</dbReference>
<accession>A0ABT3CQM1</accession>
<gene>
    <name evidence="1" type="ORF">N7U62_03850</name>
</gene>